<comment type="caution">
    <text evidence="2">The sequence shown here is derived from an EMBL/GenBank/DDBJ whole genome shotgun (WGS) entry which is preliminary data.</text>
</comment>
<evidence type="ECO:0000256" key="1">
    <source>
        <dbReference type="SAM" id="SignalP"/>
    </source>
</evidence>
<feature type="signal peptide" evidence="1">
    <location>
        <begin position="1"/>
        <end position="19"/>
    </location>
</feature>
<evidence type="ECO:0000313" key="2">
    <source>
        <dbReference type="EMBL" id="MBS3650744.1"/>
    </source>
</evidence>
<dbReference type="EMBL" id="JAGWCR010000010">
    <property type="protein sequence ID" value="MBS3650744.1"/>
    <property type="molecule type" value="Genomic_DNA"/>
</dbReference>
<keyword evidence="1" id="KW-0732">Signal</keyword>
<organism evidence="2 3">
    <name type="scientific">Pseudaminobacter soli</name>
    <name type="common">ex Zhang et al. 2022</name>
    <dbReference type="NCBI Taxonomy" id="2831468"/>
    <lineage>
        <taxon>Bacteria</taxon>
        <taxon>Pseudomonadati</taxon>
        <taxon>Pseudomonadota</taxon>
        <taxon>Alphaproteobacteria</taxon>
        <taxon>Hyphomicrobiales</taxon>
        <taxon>Phyllobacteriaceae</taxon>
        <taxon>Pseudaminobacter</taxon>
    </lineage>
</organism>
<feature type="chain" id="PRO_5037107443" evidence="1">
    <location>
        <begin position="20"/>
        <end position="101"/>
    </location>
</feature>
<name>A0A942DZ87_9HYPH</name>
<protein>
    <submittedName>
        <fullName evidence="2">Uncharacterized protein</fullName>
    </submittedName>
</protein>
<dbReference type="Proteomes" id="UP000680348">
    <property type="component" value="Unassembled WGS sequence"/>
</dbReference>
<sequence length="101" mass="11033">MKCLGMLPLSLLLAAPAGAMDRHNIDDMSCLQIGAALDKESPALLVHQSRNVPGMMLFSTYVGSRQDCRGGQSPVRRSVRAKDGPCRVYQCVTPSRSWMQP</sequence>
<gene>
    <name evidence="2" type="ORF">KEU06_19210</name>
</gene>
<keyword evidence="3" id="KW-1185">Reference proteome</keyword>
<accession>A0A942DZ87</accession>
<reference evidence="2" key="1">
    <citation type="submission" date="2021-04" db="EMBL/GenBank/DDBJ databases">
        <title>Pseudaminobacter soli sp. nov., isolated from paddy soil contaminated by heavy metals.</title>
        <authorList>
            <person name="Zhang K."/>
        </authorList>
    </citation>
    <scope>NUCLEOTIDE SEQUENCE</scope>
    <source>
        <strain evidence="2">19-2017</strain>
    </source>
</reference>
<dbReference type="RefSeq" id="WP_188256289.1">
    <property type="nucleotide sequence ID" value="NZ_JABVCF010000010.1"/>
</dbReference>
<evidence type="ECO:0000313" key="3">
    <source>
        <dbReference type="Proteomes" id="UP000680348"/>
    </source>
</evidence>
<dbReference type="AlphaFoldDB" id="A0A942DZ87"/>
<proteinExistence type="predicted"/>